<dbReference type="PROSITE" id="PS51077">
    <property type="entry name" value="HTH_ICLR"/>
    <property type="match status" value="1"/>
</dbReference>
<evidence type="ECO:0000259" key="5">
    <source>
        <dbReference type="PROSITE" id="PS51078"/>
    </source>
</evidence>
<dbReference type="PANTHER" id="PTHR30136:SF24">
    <property type="entry name" value="HTH-TYPE TRANSCRIPTIONAL REPRESSOR ALLR"/>
    <property type="match status" value="1"/>
</dbReference>
<reference evidence="6" key="1">
    <citation type="submission" date="2022-08" db="EMBL/GenBank/DDBJ databases">
        <title>Alicyclobacillus dauci DSM2870, complete genome.</title>
        <authorList>
            <person name="Wang Q."/>
            <person name="Cai R."/>
            <person name="Wang Z."/>
        </authorList>
    </citation>
    <scope>NUCLEOTIDE SEQUENCE</scope>
    <source>
        <strain evidence="6">DSM 28700</strain>
    </source>
</reference>
<evidence type="ECO:0000313" key="7">
    <source>
        <dbReference type="Proteomes" id="UP001164803"/>
    </source>
</evidence>
<feature type="domain" description="IclR-ED" evidence="5">
    <location>
        <begin position="75"/>
        <end position="255"/>
    </location>
</feature>
<organism evidence="6 7">
    <name type="scientific">Alicyclobacillus dauci</name>
    <dbReference type="NCBI Taxonomy" id="1475485"/>
    <lineage>
        <taxon>Bacteria</taxon>
        <taxon>Bacillati</taxon>
        <taxon>Bacillota</taxon>
        <taxon>Bacilli</taxon>
        <taxon>Bacillales</taxon>
        <taxon>Alicyclobacillaceae</taxon>
        <taxon>Alicyclobacillus</taxon>
    </lineage>
</organism>
<dbReference type="InterPro" id="IPR029016">
    <property type="entry name" value="GAF-like_dom_sf"/>
</dbReference>
<dbReference type="SUPFAM" id="SSF46785">
    <property type="entry name" value="Winged helix' DNA-binding domain"/>
    <property type="match status" value="1"/>
</dbReference>
<dbReference type="SUPFAM" id="SSF55781">
    <property type="entry name" value="GAF domain-like"/>
    <property type="match status" value="1"/>
</dbReference>
<evidence type="ECO:0000313" key="6">
    <source>
        <dbReference type="EMBL" id="WAH38029.1"/>
    </source>
</evidence>
<dbReference type="RefSeq" id="WP_268045572.1">
    <property type="nucleotide sequence ID" value="NZ_CP104064.1"/>
</dbReference>
<sequence length="255" mass="28667">MLRKTHESSPYGTAILKGVDILKYLAEQPVATGVSRIARDLGMNRATVFKLLETLQLVGFVHKRESDSTYSLGPGLARLAHRAYEQLDITTIAQPSLERLNNQTKETVHLGIEDENMVVYVSKLESKQAVRMHSRVGNASPLYCTGIGKAIMSTWDDEKVHTYLRERELKQYTPNTITDANTLLKVLQDIRINGYAMDNSEHEMEVRCIAAPLYKDGILYGAFSVTAPTYRMDDGTVQRYIPLVKSCQTEILAKL</sequence>
<dbReference type="InterPro" id="IPR005471">
    <property type="entry name" value="Tscrpt_reg_IclR_N"/>
</dbReference>
<dbReference type="PANTHER" id="PTHR30136">
    <property type="entry name" value="HELIX-TURN-HELIX TRANSCRIPTIONAL REGULATOR, ICLR FAMILY"/>
    <property type="match status" value="1"/>
</dbReference>
<dbReference type="Gene3D" id="3.30.450.40">
    <property type="match status" value="1"/>
</dbReference>
<keyword evidence="7" id="KW-1185">Reference proteome</keyword>
<dbReference type="InterPro" id="IPR014757">
    <property type="entry name" value="Tscrpt_reg_IclR_C"/>
</dbReference>
<evidence type="ECO:0000259" key="4">
    <source>
        <dbReference type="PROSITE" id="PS51077"/>
    </source>
</evidence>
<name>A0ABY6Z584_9BACL</name>
<dbReference type="Proteomes" id="UP001164803">
    <property type="component" value="Chromosome"/>
</dbReference>
<proteinExistence type="predicted"/>
<dbReference type="PROSITE" id="PS51078">
    <property type="entry name" value="ICLR_ED"/>
    <property type="match status" value="1"/>
</dbReference>
<dbReference type="SMART" id="SM00346">
    <property type="entry name" value="HTH_ICLR"/>
    <property type="match status" value="1"/>
</dbReference>
<dbReference type="Pfam" id="PF01614">
    <property type="entry name" value="IclR_C"/>
    <property type="match status" value="1"/>
</dbReference>
<evidence type="ECO:0000256" key="2">
    <source>
        <dbReference type="ARBA" id="ARBA00023125"/>
    </source>
</evidence>
<feature type="domain" description="HTH iclR-type" evidence="4">
    <location>
        <begin position="12"/>
        <end position="74"/>
    </location>
</feature>
<dbReference type="InterPro" id="IPR036388">
    <property type="entry name" value="WH-like_DNA-bd_sf"/>
</dbReference>
<evidence type="ECO:0000256" key="1">
    <source>
        <dbReference type="ARBA" id="ARBA00023015"/>
    </source>
</evidence>
<dbReference type="EMBL" id="CP104064">
    <property type="protein sequence ID" value="WAH38029.1"/>
    <property type="molecule type" value="Genomic_DNA"/>
</dbReference>
<keyword evidence="2" id="KW-0238">DNA-binding</keyword>
<protein>
    <submittedName>
        <fullName evidence="6">IclR family transcriptional regulator</fullName>
    </submittedName>
</protein>
<dbReference type="InterPro" id="IPR050707">
    <property type="entry name" value="HTH_MetabolicPath_Reg"/>
</dbReference>
<keyword evidence="1" id="KW-0805">Transcription regulation</keyword>
<dbReference type="Pfam" id="PF09339">
    <property type="entry name" value="HTH_IclR"/>
    <property type="match status" value="1"/>
</dbReference>
<dbReference type="Gene3D" id="1.10.10.10">
    <property type="entry name" value="Winged helix-like DNA-binding domain superfamily/Winged helix DNA-binding domain"/>
    <property type="match status" value="1"/>
</dbReference>
<gene>
    <name evidence="6" type="ORF">NZD86_05950</name>
</gene>
<accession>A0ABY6Z584</accession>
<dbReference type="InterPro" id="IPR036390">
    <property type="entry name" value="WH_DNA-bd_sf"/>
</dbReference>
<keyword evidence="3" id="KW-0804">Transcription</keyword>
<evidence type="ECO:0000256" key="3">
    <source>
        <dbReference type="ARBA" id="ARBA00023163"/>
    </source>
</evidence>